<evidence type="ECO:0000256" key="3">
    <source>
        <dbReference type="ARBA" id="ARBA00022670"/>
    </source>
</evidence>
<comment type="similarity">
    <text evidence="2">Belongs to the peptidase M14 family.</text>
</comment>
<evidence type="ECO:0000313" key="9">
    <source>
        <dbReference type="EMBL" id="QEE14393.1"/>
    </source>
</evidence>
<dbReference type="GeneID" id="41328210"/>
<dbReference type="PANTHER" id="PTHR11705:SF143">
    <property type="entry name" value="SLL0236 PROTEIN"/>
    <property type="match status" value="1"/>
</dbReference>
<protein>
    <submittedName>
        <fullName evidence="9">M14 family zinc carboxypeptidase</fullName>
    </submittedName>
</protein>
<dbReference type="PROSITE" id="PS52035">
    <property type="entry name" value="PEPTIDASE_M14"/>
    <property type="match status" value="1"/>
</dbReference>
<keyword evidence="10" id="KW-1185">Reference proteome</keyword>
<gene>
    <name evidence="9" type="ORF">DSAG12_00206</name>
</gene>
<dbReference type="EMBL" id="CP042905">
    <property type="protein sequence ID" value="QEE14393.1"/>
    <property type="molecule type" value="Genomic_DNA"/>
</dbReference>
<evidence type="ECO:0000313" key="10">
    <source>
        <dbReference type="Proteomes" id="UP000321408"/>
    </source>
</evidence>
<dbReference type="Proteomes" id="UP000321408">
    <property type="component" value="Chromosome"/>
</dbReference>
<evidence type="ECO:0000256" key="5">
    <source>
        <dbReference type="ARBA" id="ARBA00022801"/>
    </source>
</evidence>
<name>A0A5B9D5Y6_9ARCH</name>
<keyword evidence="6" id="KW-0862">Zinc</keyword>
<evidence type="ECO:0000256" key="1">
    <source>
        <dbReference type="ARBA" id="ARBA00001947"/>
    </source>
</evidence>
<dbReference type="PANTHER" id="PTHR11705">
    <property type="entry name" value="PROTEASE FAMILY M14 CARBOXYPEPTIDASE A,B"/>
    <property type="match status" value="1"/>
</dbReference>
<dbReference type="InterPro" id="IPR057246">
    <property type="entry name" value="CARBOXYPEPT_ZN_1"/>
</dbReference>
<dbReference type="GO" id="GO:0005615">
    <property type="term" value="C:extracellular space"/>
    <property type="evidence" value="ECO:0007669"/>
    <property type="project" value="TreeGrafter"/>
</dbReference>
<evidence type="ECO:0000256" key="6">
    <source>
        <dbReference type="ARBA" id="ARBA00022833"/>
    </source>
</evidence>
<accession>A0A5B9D5Y6</accession>
<dbReference type="Gene3D" id="3.40.630.10">
    <property type="entry name" value="Zn peptidases"/>
    <property type="match status" value="1"/>
</dbReference>
<dbReference type="KEGG" id="psyt:DSAG12_00206"/>
<evidence type="ECO:0000256" key="2">
    <source>
        <dbReference type="ARBA" id="ARBA00005988"/>
    </source>
</evidence>
<dbReference type="GO" id="GO:0008270">
    <property type="term" value="F:zinc ion binding"/>
    <property type="evidence" value="ECO:0007669"/>
    <property type="project" value="InterPro"/>
</dbReference>
<reference evidence="9 10" key="2">
    <citation type="journal article" date="2024" name="Int. J. Syst. Evol. Microbiol.">
        <title>Promethearchaeum syntrophicum gen. nov., sp. nov., an anaerobic, obligately syntrophic archaeon, the first isolate of the lineage 'Asgard' archaea, and proposal of the new archaeal phylum Promethearchaeota phyl. nov. and kingdom Promethearchaeati regn. nov.</title>
        <authorList>
            <person name="Imachi H."/>
            <person name="Nobu M.K."/>
            <person name="Kato S."/>
            <person name="Takaki Y."/>
            <person name="Miyazaki M."/>
            <person name="Miyata M."/>
            <person name="Ogawara M."/>
            <person name="Saito Y."/>
            <person name="Sakai S."/>
            <person name="Tahara Y.O."/>
            <person name="Takano Y."/>
            <person name="Tasumi E."/>
            <person name="Uematsu K."/>
            <person name="Yoshimura T."/>
            <person name="Itoh T."/>
            <person name="Ohkuma M."/>
            <person name="Takai K."/>
        </authorList>
    </citation>
    <scope>NUCLEOTIDE SEQUENCE [LARGE SCALE GENOMIC DNA]</scope>
    <source>
        <strain evidence="9 10">MK-D1</strain>
    </source>
</reference>
<keyword evidence="3" id="KW-0645">Protease</keyword>
<evidence type="ECO:0000256" key="7">
    <source>
        <dbReference type="ARBA" id="ARBA00023049"/>
    </source>
</evidence>
<keyword evidence="7" id="KW-0482">Metalloprotease</keyword>
<dbReference type="InterPro" id="IPR000834">
    <property type="entry name" value="Peptidase_M14"/>
</dbReference>
<evidence type="ECO:0000259" key="8">
    <source>
        <dbReference type="PROSITE" id="PS52035"/>
    </source>
</evidence>
<dbReference type="RefSeq" id="WP_147661349.1">
    <property type="nucleotide sequence ID" value="NZ_CP042905.2"/>
</dbReference>
<reference evidence="9 10" key="1">
    <citation type="journal article" date="2020" name="Nature">
        <title>Isolation of an archaeon at the prokaryote-eukaryote interface.</title>
        <authorList>
            <person name="Imachi H."/>
            <person name="Nobu M.K."/>
            <person name="Nakahara N."/>
            <person name="Morono Y."/>
            <person name="Ogawara M."/>
            <person name="Takaki Y."/>
            <person name="Takano Y."/>
            <person name="Uematsu K."/>
            <person name="Ikuta T."/>
            <person name="Ito M."/>
            <person name="Matsui Y."/>
            <person name="Miyazaki M."/>
            <person name="Murata K."/>
            <person name="Saito Y."/>
            <person name="Sakai S."/>
            <person name="Song C."/>
            <person name="Tasumi E."/>
            <person name="Yamanaka Y."/>
            <person name="Yamaguchi T."/>
            <person name="Kamagata Y."/>
            <person name="Tamaki H."/>
            <person name="Takai K."/>
        </authorList>
    </citation>
    <scope>NUCLEOTIDE SEQUENCE [LARGE SCALE GENOMIC DNA]</scope>
    <source>
        <strain evidence="9 10">MK-D1</strain>
    </source>
</reference>
<dbReference type="PRINTS" id="PR00765">
    <property type="entry name" value="CRBOXYPTASEA"/>
</dbReference>
<dbReference type="GO" id="GO:0006508">
    <property type="term" value="P:proteolysis"/>
    <property type="evidence" value="ECO:0007669"/>
    <property type="project" value="UniProtKB-KW"/>
</dbReference>
<comment type="cofactor">
    <cofactor evidence="1">
        <name>Zn(2+)</name>
        <dbReference type="ChEBI" id="CHEBI:29105"/>
    </cofactor>
</comment>
<evidence type="ECO:0000256" key="4">
    <source>
        <dbReference type="ARBA" id="ARBA00022723"/>
    </source>
</evidence>
<organism evidence="9 10">
    <name type="scientific">Promethearchaeum syntrophicum</name>
    <dbReference type="NCBI Taxonomy" id="2594042"/>
    <lineage>
        <taxon>Archaea</taxon>
        <taxon>Promethearchaeati</taxon>
        <taxon>Promethearchaeota</taxon>
        <taxon>Promethearchaeia</taxon>
        <taxon>Promethearchaeales</taxon>
        <taxon>Promethearchaeaceae</taxon>
        <taxon>Promethearchaeum</taxon>
    </lineage>
</organism>
<keyword evidence="5" id="KW-0378">Hydrolase</keyword>
<dbReference type="Pfam" id="PF00246">
    <property type="entry name" value="Peptidase_M14"/>
    <property type="match status" value="1"/>
</dbReference>
<keyword evidence="9" id="KW-0121">Carboxypeptidase</keyword>
<sequence>MRKLRKVVLILFLFLFSGLTLFFQGSRKLSDKSPISSSQIDDDNDYMFIWDEFKNASADIKGDDSLVFGPSLGNYHNYTEIKYKINNLEINFPEMIEVFSIGTTYLGHDIYAVRITNEEINTKKKEILIVAQHHAREQITVENALYFIDKIINDTINQDENIINLLNEKEIFVIPSLNIDGSLLISSFPWQRKTVSGLNLNGGELIDKLSLTIPEIEPKDIDGDGYISVFYSDNDNKYAINSGYEGEDLNDNEIIGEDVFGGTDPNRNYDHDFGNPSYSTSLPESQIYHGEKPFSEKCTKNLKNFIEDHSFETVVSLHSGIQAIYYPQVYEFNQKYKEEFDVKNYENITSSLANILGFSSSIILFEAGMFSPWMYWENRDNRIAICLETYGNNSALKITHDLSTGLYEQWGIWDFFNPPANKVIENSELIFKGLLHLAEHTNPELKKIPGYEPFHFIMFFVGSIYIISKKKK</sequence>
<proteinExistence type="inferred from homology"/>
<feature type="domain" description="Peptidase M14" evidence="8">
    <location>
        <begin position="74"/>
        <end position="441"/>
    </location>
</feature>
<dbReference type="SUPFAM" id="SSF53187">
    <property type="entry name" value="Zn-dependent exopeptidases"/>
    <property type="match status" value="1"/>
</dbReference>
<dbReference type="GO" id="GO:0004181">
    <property type="term" value="F:metallocarboxypeptidase activity"/>
    <property type="evidence" value="ECO:0007669"/>
    <property type="project" value="InterPro"/>
</dbReference>
<dbReference type="AlphaFoldDB" id="A0A5B9D5Y6"/>
<dbReference type="PROSITE" id="PS00132">
    <property type="entry name" value="CARBOXYPEPT_ZN_1"/>
    <property type="match status" value="1"/>
</dbReference>
<dbReference type="SMART" id="SM00631">
    <property type="entry name" value="Zn_pept"/>
    <property type="match status" value="1"/>
</dbReference>
<keyword evidence="4" id="KW-0479">Metal-binding</keyword>